<dbReference type="EMBL" id="AP023086">
    <property type="protein sequence ID" value="BCD99508.1"/>
    <property type="molecule type" value="Genomic_DNA"/>
</dbReference>
<feature type="transmembrane region" description="Helical" evidence="2">
    <location>
        <begin position="1093"/>
        <end position="1114"/>
    </location>
</feature>
<sequence>MSSSHQKFLPNYAAEVKALARFSRLHEALHKEIMKYWSPDGEFVALDKRYRSAKTAEIVRQMSPLVPITGTLLKSVEKIQNGETIDWVGYTPYDGFSDVLPLIHEAHDDYFEYVTAQYKTIELTGEKESNGEFKDYNQVYLDDENLQLDPLKLPPIKRYATVCAAATPNTPQRIACTVGYDYSKTKFVYADDGSPIDGGGILFWTYNSTYDYTKESNETNRHQAYRLSQGLTSPDGLLVEKGHPGLETLNAERAKEDPDLAPLFEENPNHVRYHQSTYTPFEDSTPLASKKGFSAKSSKADNFAFMLYPADGGEFISKPLSELITMKTPSGAQVVFTDNSQSAPAEVRLHCTLPQWNKRLQKAVVELNKQVLQYSTIIAPHEQKKRLLQSMSEIVELHCQHEYIDFDDLVKNADDNPHSQEQINSIIKKSRSKNQEENRHKLLQNIADLDSGITHMVSSPTAENPITKPYHMEQQHIVVASDKLWSLFSSPAFKDELSHYLEYVNTLDEDALVDDIPAGPYMQDLEQGWDDIFITIAECYAALSNTEKYREILWEKDIKSGIEWLCQLDPDDALDQAMVEQISDFNPDNRLSHDSAHDEARSDIPAYQRPLAKTIQAVIKEGKTHKSNSIFATLLKDGLKPILSHVIPGIGAPCSLQVILALFDDEIVEELSKDTSSGKDPSAPKDRSRPTRFCNNVIKIMLGCEEKAKLQERVKRWEGKLQRAKSGKRKAKAKRSLERAQNKLAAANKMELADEDLTRQVAKSLVVSKNKEAAVKRIKTAKTGLRNRINAIAAQLPKQTNSPEPPFKLGGWTEEEIKERLKEYRKRAKNAKTKGNIKEHTRRADRAEAKLEEYRKAKLEHDKAITERKAKAKAAQAAAAKTATAQADKQLARSVTSRVRNVDFSGTATDSSNRGTNAWFYGKFDNKLGGTAKVVYQWYNFALQVNNVQTELEKDTRREKTLKEYVKTSTEIINLGCTSTTAVLSVSNWIARFDKNTTRLEGILYPSEVGKKAINGILDRASILVGLITTITSGYEAIEHFKDKDYEKAARASLDTIASGLVTVGFMTQYLSKRGRNMGLKLATRTALRFARTLAVTGLTAATGVGVIFAPFILVVGTVVNVCLAIWDILSMISDLRTTPAEVFLESAWKEFKKELSKEQVAELRTIYYVDDRHYYSRETLGDKATFFDRDPYALYSDKYDGAKWPSDADSQAITVKPTKNIDDLHEHSFLELDSVELGKLSWRAVIPLYKLGFSAEQIDVFVKIKSLQNAPGLISLRQPLNTCAQDIIDYYESARAELFKLQDQLVKEKELTQADKALIQQQIRDQFYLGESQTSIILALETGDFTAPEQVILGHLDSTQKAEVTKDYQRAFDADQSLHAKIAPNPNDYRNQRSQENGVNIRKSKGMYLKRKAQADAHNQRLADYQKAKQSGQAISDYKDLAAAEKTAKNYQSNYQKQCTLYKWQAWADLVYTLPAAPTAK</sequence>
<reference evidence="3 4" key="1">
    <citation type="journal article" date="2022" name="IScience">
        <title>An ultrasensitive nanofiber-based assay for enzymatic hydrolysis and deep-sea microbial degradation of cellulose.</title>
        <authorList>
            <person name="Tsudome M."/>
            <person name="Tachioka M."/>
            <person name="Miyazaki M."/>
            <person name="Uchimura K."/>
            <person name="Tsuda M."/>
            <person name="Takaki Y."/>
            <person name="Deguchi S."/>
        </authorList>
    </citation>
    <scope>NUCLEOTIDE SEQUENCE [LARGE SCALE GENOMIC DNA]</scope>
    <source>
        <strain evidence="3 4">GE09</strain>
    </source>
</reference>
<proteinExistence type="predicted"/>
<accession>A0AAN1WKY1</accession>
<feature type="transmembrane region" description="Helical" evidence="2">
    <location>
        <begin position="1052"/>
        <end position="1072"/>
    </location>
</feature>
<gene>
    <name evidence="3" type="ORF">MARGE09_P3710</name>
</gene>
<evidence type="ECO:0000313" key="3">
    <source>
        <dbReference type="EMBL" id="BCD99508.1"/>
    </source>
</evidence>
<evidence type="ECO:0000256" key="1">
    <source>
        <dbReference type="SAM" id="Coils"/>
    </source>
</evidence>
<feature type="coiled-coil region" evidence="1">
    <location>
        <begin position="707"/>
        <end position="750"/>
    </location>
</feature>
<dbReference type="Proteomes" id="UP001320119">
    <property type="component" value="Chromosome"/>
</dbReference>
<feature type="coiled-coil region" evidence="1">
    <location>
        <begin position="814"/>
        <end position="864"/>
    </location>
</feature>
<organism evidence="3 4">
    <name type="scientific">Marinagarivorans cellulosilyticus</name>
    <dbReference type="NCBI Taxonomy" id="2721545"/>
    <lineage>
        <taxon>Bacteria</taxon>
        <taxon>Pseudomonadati</taxon>
        <taxon>Pseudomonadota</taxon>
        <taxon>Gammaproteobacteria</taxon>
        <taxon>Cellvibrionales</taxon>
        <taxon>Cellvibrionaceae</taxon>
        <taxon>Marinagarivorans</taxon>
    </lineage>
</organism>
<keyword evidence="4" id="KW-1185">Reference proteome</keyword>
<evidence type="ECO:0000313" key="4">
    <source>
        <dbReference type="Proteomes" id="UP001320119"/>
    </source>
</evidence>
<keyword evidence="2" id="KW-0812">Transmembrane</keyword>
<name>A0AAN1WKY1_9GAMM</name>
<evidence type="ECO:0000256" key="2">
    <source>
        <dbReference type="SAM" id="Phobius"/>
    </source>
</evidence>
<keyword evidence="2" id="KW-1133">Transmembrane helix</keyword>
<keyword evidence="2" id="KW-0472">Membrane</keyword>
<dbReference type="KEGG" id="marq:MARGE09_P3710"/>
<keyword evidence="1" id="KW-0175">Coiled coil</keyword>
<dbReference type="RefSeq" id="WP_236984776.1">
    <property type="nucleotide sequence ID" value="NZ_AP023086.1"/>
</dbReference>
<protein>
    <submittedName>
        <fullName evidence="3">Uncharacterized protein</fullName>
    </submittedName>
</protein>